<sequence>MNFIPMTYSQLTDLYLTPPQYAKMHDLKAELTKFLSLNSYSAKVELEPGEYKSYISAQSALFSAASRWKMPIQVTVIRGELYLINLNIKPHK</sequence>
<reference evidence="1" key="1">
    <citation type="journal article" date="2021" name="Proc. Natl. Acad. Sci. U.S.A.">
        <title>A Catalog of Tens of Thousands of Viruses from Human Metagenomes Reveals Hidden Associations with Chronic Diseases.</title>
        <authorList>
            <person name="Tisza M.J."/>
            <person name="Buck C.B."/>
        </authorList>
    </citation>
    <scope>NUCLEOTIDE SEQUENCE</scope>
    <source>
        <strain evidence="1">CtiJY10</strain>
    </source>
</reference>
<protein>
    <submittedName>
        <fullName evidence="1">Nascent peptide, 50S ribosomal protein SmpB trans-translation translation, RIBOSOME</fullName>
    </submittedName>
</protein>
<accession>A0A8S5N5G6</accession>
<dbReference type="EMBL" id="BK015060">
    <property type="protein sequence ID" value="DAD89427.1"/>
    <property type="molecule type" value="Genomic_DNA"/>
</dbReference>
<keyword evidence="1" id="KW-0687">Ribonucleoprotein</keyword>
<keyword evidence="1" id="KW-0689">Ribosomal protein</keyword>
<proteinExistence type="predicted"/>
<name>A0A8S5N5G6_9CAUD</name>
<evidence type="ECO:0000313" key="1">
    <source>
        <dbReference type="EMBL" id="DAD89427.1"/>
    </source>
</evidence>
<organism evidence="1">
    <name type="scientific">Podoviridae sp. ctiJY10</name>
    <dbReference type="NCBI Taxonomy" id="2826572"/>
    <lineage>
        <taxon>Viruses</taxon>
        <taxon>Duplodnaviria</taxon>
        <taxon>Heunggongvirae</taxon>
        <taxon>Uroviricota</taxon>
        <taxon>Caudoviricetes</taxon>
    </lineage>
</organism>